<feature type="transmembrane region" description="Helical" evidence="7">
    <location>
        <begin position="33"/>
        <end position="59"/>
    </location>
</feature>
<evidence type="ECO:0000256" key="5">
    <source>
        <dbReference type="ARBA" id="ARBA00022989"/>
    </source>
</evidence>
<feature type="transmembrane region" description="Helical" evidence="7">
    <location>
        <begin position="238"/>
        <end position="255"/>
    </location>
</feature>
<name>A0A1F5YKD1_9BACT</name>
<evidence type="ECO:0000313" key="8">
    <source>
        <dbReference type="EMBL" id="OGG00630.1"/>
    </source>
</evidence>
<dbReference type="Proteomes" id="UP000178230">
    <property type="component" value="Unassembled WGS sequence"/>
</dbReference>
<organism evidence="8 9">
    <name type="scientific">Candidatus Gottesmanbacteria bacterium RBG_13_37_7</name>
    <dbReference type="NCBI Taxonomy" id="1798369"/>
    <lineage>
        <taxon>Bacteria</taxon>
        <taxon>Candidatus Gottesmaniibacteriota</taxon>
    </lineage>
</organism>
<keyword evidence="6 7" id="KW-0472">Membrane</keyword>
<evidence type="ECO:0008006" key="10">
    <source>
        <dbReference type="Google" id="ProtNLM"/>
    </source>
</evidence>
<evidence type="ECO:0000256" key="3">
    <source>
        <dbReference type="ARBA" id="ARBA00022475"/>
    </source>
</evidence>
<evidence type="ECO:0000256" key="4">
    <source>
        <dbReference type="ARBA" id="ARBA00022692"/>
    </source>
</evidence>
<feature type="transmembrane region" description="Helical" evidence="7">
    <location>
        <begin position="96"/>
        <end position="117"/>
    </location>
</feature>
<comment type="subcellular location">
    <subcellularLocation>
        <location evidence="1">Cell membrane</location>
        <topology evidence="1">Multi-pass membrane protein</topology>
    </subcellularLocation>
</comment>
<accession>A0A1F5YKD1</accession>
<keyword evidence="3" id="KW-1003">Cell membrane</keyword>
<dbReference type="EMBL" id="MFIY01000001">
    <property type="protein sequence ID" value="OGG00630.1"/>
    <property type="molecule type" value="Genomic_DNA"/>
</dbReference>
<evidence type="ECO:0000256" key="7">
    <source>
        <dbReference type="SAM" id="Phobius"/>
    </source>
</evidence>
<evidence type="ECO:0000256" key="2">
    <source>
        <dbReference type="ARBA" id="ARBA00006386"/>
    </source>
</evidence>
<evidence type="ECO:0000256" key="6">
    <source>
        <dbReference type="ARBA" id="ARBA00023136"/>
    </source>
</evidence>
<gene>
    <name evidence="8" type="ORF">A2Y99_05265</name>
</gene>
<proteinExistence type="inferred from homology"/>
<dbReference type="AlphaFoldDB" id="A0A1F5YKD1"/>
<evidence type="ECO:0000313" key="9">
    <source>
        <dbReference type="Proteomes" id="UP000178230"/>
    </source>
</evidence>
<feature type="transmembrane region" description="Helical" evidence="7">
    <location>
        <begin position="208"/>
        <end position="226"/>
    </location>
</feature>
<dbReference type="GO" id="GO:0005886">
    <property type="term" value="C:plasma membrane"/>
    <property type="evidence" value="ECO:0007669"/>
    <property type="project" value="UniProtKB-SubCell"/>
</dbReference>
<keyword evidence="5 7" id="KW-1133">Transmembrane helix</keyword>
<feature type="transmembrane region" description="Helical" evidence="7">
    <location>
        <begin position="71"/>
        <end position="90"/>
    </location>
</feature>
<sequence length="326" mass="36234">MDLFAPIQSFADIVTFNWLGIVSDTYLSDTVNFFVYDVIKIGILLVIINSIMAVTRYYFPMEKVRDILTKRHWFGLDYLLAALLGVITPFCSCSSIPLFIGFLSAGIPLGVTFAFLISSPLINESSLYLFPAVFGLRVTILYNLIGIIISILGGMLIQKLHMEKYFQPEFLKFKSKKQIEAGYNNQKVPFKDLVKHWSKEVMDITGKVFPYVVMGVGLGAVIHGFIPESLITKYLSIRSWYVIPIAVLLGVPLYANSVSVIPVIEALVGKGIPLGSALSFMTATVTLSLPEALILKKVMKWQLLLTFFGITGLGIMIIGYLFNMVG</sequence>
<dbReference type="InterPro" id="IPR053166">
    <property type="entry name" value="UPF0718_permease"/>
</dbReference>
<evidence type="ECO:0000256" key="1">
    <source>
        <dbReference type="ARBA" id="ARBA00004651"/>
    </source>
</evidence>
<dbReference type="Pfam" id="PF03773">
    <property type="entry name" value="ArsP_1"/>
    <property type="match status" value="1"/>
</dbReference>
<keyword evidence="4 7" id="KW-0812">Transmembrane</keyword>
<dbReference type="PANTHER" id="PTHR42775:SF2">
    <property type="entry name" value="PERMEASE"/>
    <property type="match status" value="1"/>
</dbReference>
<comment type="caution">
    <text evidence="8">The sequence shown here is derived from an EMBL/GenBank/DDBJ whole genome shotgun (WGS) entry which is preliminary data.</text>
</comment>
<dbReference type="InterPro" id="IPR005524">
    <property type="entry name" value="DUF318"/>
</dbReference>
<reference evidence="8 9" key="1">
    <citation type="journal article" date="2016" name="Nat. Commun.">
        <title>Thousands of microbial genomes shed light on interconnected biogeochemical processes in an aquifer system.</title>
        <authorList>
            <person name="Anantharaman K."/>
            <person name="Brown C.T."/>
            <person name="Hug L.A."/>
            <person name="Sharon I."/>
            <person name="Castelle C.J."/>
            <person name="Probst A.J."/>
            <person name="Thomas B.C."/>
            <person name="Singh A."/>
            <person name="Wilkins M.J."/>
            <person name="Karaoz U."/>
            <person name="Brodie E.L."/>
            <person name="Williams K.H."/>
            <person name="Hubbard S.S."/>
            <person name="Banfield J.F."/>
        </authorList>
    </citation>
    <scope>NUCLEOTIDE SEQUENCE [LARGE SCALE GENOMIC DNA]</scope>
</reference>
<feature type="transmembrane region" description="Helical" evidence="7">
    <location>
        <begin position="129"/>
        <end position="157"/>
    </location>
</feature>
<dbReference type="PANTHER" id="PTHR42775">
    <property type="entry name" value="PERMEASE RV2963-RELATED"/>
    <property type="match status" value="1"/>
</dbReference>
<protein>
    <recommendedName>
        <fullName evidence="10">Permease</fullName>
    </recommendedName>
</protein>
<feature type="transmembrane region" description="Helical" evidence="7">
    <location>
        <begin position="301"/>
        <end position="322"/>
    </location>
</feature>
<feature type="transmembrane region" description="Helical" evidence="7">
    <location>
        <begin position="267"/>
        <end position="289"/>
    </location>
</feature>
<comment type="similarity">
    <text evidence="2">Belongs to the UPF0718 family.</text>
</comment>